<dbReference type="SUPFAM" id="SSF46785">
    <property type="entry name" value="Winged helix' DNA-binding domain"/>
    <property type="match status" value="1"/>
</dbReference>
<evidence type="ECO:0000313" key="8">
    <source>
        <dbReference type="Proteomes" id="UP000034846"/>
    </source>
</evidence>
<keyword evidence="2" id="KW-0805">Transcription regulation</keyword>
<dbReference type="PATRIC" id="fig|1618989.3.peg.736"/>
<evidence type="ECO:0000256" key="5">
    <source>
        <dbReference type="SAM" id="Coils"/>
    </source>
</evidence>
<dbReference type="GO" id="GO:0003677">
    <property type="term" value="F:DNA binding"/>
    <property type="evidence" value="ECO:0007669"/>
    <property type="project" value="InterPro"/>
</dbReference>
<dbReference type="Gene3D" id="3.30.450.40">
    <property type="match status" value="1"/>
</dbReference>
<dbReference type="InterPro" id="IPR002571">
    <property type="entry name" value="HrcA"/>
</dbReference>
<dbReference type="AlphaFoldDB" id="A0A0G1ZLW6"/>
<proteinExistence type="predicted"/>
<dbReference type="InterPro" id="IPR029016">
    <property type="entry name" value="GAF-like_dom_sf"/>
</dbReference>
<dbReference type="InterPro" id="IPR021153">
    <property type="entry name" value="HrcA_C"/>
</dbReference>
<dbReference type="InterPro" id="IPR036390">
    <property type="entry name" value="WH_DNA-bd_sf"/>
</dbReference>
<reference evidence="7 8" key="1">
    <citation type="journal article" date="2015" name="Nature">
        <title>rRNA introns, odd ribosomes, and small enigmatic genomes across a large radiation of phyla.</title>
        <authorList>
            <person name="Brown C.T."/>
            <person name="Hug L.A."/>
            <person name="Thomas B.C."/>
            <person name="Sharon I."/>
            <person name="Castelle C.J."/>
            <person name="Singh A."/>
            <person name="Wilkins M.J."/>
            <person name="Williams K.H."/>
            <person name="Banfield J.F."/>
        </authorList>
    </citation>
    <scope>NUCLEOTIDE SEQUENCE [LARGE SCALE GENOMIC DNA]</scope>
</reference>
<dbReference type="PANTHER" id="PTHR34824:SF1">
    <property type="entry name" value="HEAT-INDUCIBLE TRANSCRIPTION REPRESSOR HRCA"/>
    <property type="match status" value="1"/>
</dbReference>
<feature type="domain" description="Heat-inducible transcription repressor HrcA C-terminal" evidence="6">
    <location>
        <begin position="75"/>
        <end position="216"/>
    </location>
</feature>
<evidence type="ECO:0000256" key="3">
    <source>
        <dbReference type="ARBA" id="ARBA00023016"/>
    </source>
</evidence>
<keyword evidence="3 7" id="KW-0346">Stress response</keyword>
<dbReference type="InterPro" id="IPR036388">
    <property type="entry name" value="WH-like_DNA-bd_sf"/>
</dbReference>
<evidence type="ECO:0000256" key="1">
    <source>
        <dbReference type="ARBA" id="ARBA00022491"/>
    </source>
</evidence>
<sequence>MEKRAASLLKLIVEEYVRTAEPVSSQALCRRFALPLSSATVRNEMMVLEEDGYIYQPHTSSGRVPTEQGYRFYLANFLRRKPVSADSGMREALEQIRSLEQRIQSLGRRLAELSGEAVMLASPEHTSALGVANLLRKPDFRDENMLLALAEDIERLETSAQEVINVAPNEVKVLIGDENPLGRRLATVIVRHRLPNGEVGVLSIVGPLRMNYARNIALLSQAKQLLDEIDS</sequence>
<feature type="coiled-coil region" evidence="5">
    <location>
        <begin position="89"/>
        <end position="116"/>
    </location>
</feature>
<evidence type="ECO:0000259" key="6">
    <source>
        <dbReference type="Pfam" id="PF01628"/>
    </source>
</evidence>
<keyword evidence="1" id="KW-0678">Repressor</keyword>
<dbReference type="SUPFAM" id="SSF55781">
    <property type="entry name" value="GAF domain-like"/>
    <property type="match status" value="1"/>
</dbReference>
<accession>A0A0G1ZLW6</accession>
<evidence type="ECO:0000256" key="4">
    <source>
        <dbReference type="ARBA" id="ARBA00023163"/>
    </source>
</evidence>
<evidence type="ECO:0000256" key="2">
    <source>
        <dbReference type="ARBA" id="ARBA00023015"/>
    </source>
</evidence>
<evidence type="ECO:0000313" key="7">
    <source>
        <dbReference type="EMBL" id="KKW29067.1"/>
    </source>
</evidence>
<keyword evidence="5" id="KW-0175">Coiled coil</keyword>
<name>A0A0G1ZLW6_9BACT</name>
<dbReference type="GO" id="GO:0045892">
    <property type="term" value="P:negative regulation of DNA-templated transcription"/>
    <property type="evidence" value="ECO:0007669"/>
    <property type="project" value="TreeGrafter"/>
</dbReference>
<gene>
    <name evidence="7" type="ORF">UY72_C0055G0009</name>
</gene>
<dbReference type="PANTHER" id="PTHR34824">
    <property type="entry name" value="HEAT-INDUCIBLE TRANSCRIPTION REPRESSOR HRCA"/>
    <property type="match status" value="1"/>
</dbReference>
<protein>
    <submittedName>
        <fullName evidence="7">Transcriptional regulator of heat shock protein</fullName>
    </submittedName>
</protein>
<comment type="caution">
    <text evidence="7">The sequence shown here is derived from an EMBL/GenBank/DDBJ whole genome shotgun (WGS) entry which is preliminary data.</text>
</comment>
<keyword evidence="4" id="KW-0804">Transcription</keyword>
<organism evidence="7 8">
    <name type="scientific">Candidatus Uhrbacteria bacterium GW2011_GWD2_52_7</name>
    <dbReference type="NCBI Taxonomy" id="1618989"/>
    <lineage>
        <taxon>Bacteria</taxon>
        <taxon>Candidatus Uhriibacteriota</taxon>
    </lineage>
</organism>
<dbReference type="Pfam" id="PF01628">
    <property type="entry name" value="HrcA"/>
    <property type="match status" value="1"/>
</dbReference>
<dbReference type="Gene3D" id="1.10.10.10">
    <property type="entry name" value="Winged helix-like DNA-binding domain superfamily/Winged helix DNA-binding domain"/>
    <property type="match status" value="1"/>
</dbReference>
<dbReference type="Proteomes" id="UP000034846">
    <property type="component" value="Unassembled WGS sequence"/>
</dbReference>
<dbReference type="EMBL" id="LCRD01000055">
    <property type="protein sequence ID" value="KKW29067.1"/>
    <property type="molecule type" value="Genomic_DNA"/>
</dbReference>